<keyword evidence="3" id="KW-1185">Reference proteome</keyword>
<dbReference type="EMBL" id="CP000860">
    <property type="protein sequence ID" value="ACA59371.1"/>
    <property type="molecule type" value="Genomic_DNA"/>
</dbReference>
<reference evidence="3" key="1">
    <citation type="submission" date="2007-10" db="EMBL/GenBank/DDBJ databases">
        <title>Complete sequence of chromosome of Desulforudis audaxviator MP104C.</title>
        <authorList>
            <person name="Copeland A."/>
            <person name="Lucas S."/>
            <person name="Lapidus A."/>
            <person name="Barry K."/>
            <person name="Glavina del Rio T."/>
            <person name="Dalin E."/>
            <person name="Tice H."/>
            <person name="Bruce D."/>
            <person name="Pitluck S."/>
            <person name="Lowry S.R."/>
            <person name="Larimer F."/>
            <person name="Land M.L."/>
            <person name="Hauser L."/>
            <person name="Kyrpides N."/>
            <person name="Ivanova N.N."/>
            <person name="Richardson P."/>
        </authorList>
    </citation>
    <scope>NUCLEOTIDE SEQUENCE [LARGE SCALE GENOMIC DNA]</scope>
    <source>
        <strain evidence="3">MP104C</strain>
    </source>
</reference>
<dbReference type="OrthoDB" id="152213at2"/>
<feature type="transmembrane region" description="Helical" evidence="1">
    <location>
        <begin position="48"/>
        <end position="68"/>
    </location>
</feature>
<evidence type="ECO:0000313" key="3">
    <source>
        <dbReference type="Proteomes" id="UP000008544"/>
    </source>
</evidence>
<dbReference type="eggNOG" id="COG4347">
    <property type="taxonomic scope" value="Bacteria"/>
</dbReference>
<evidence type="ECO:0000313" key="2">
    <source>
        <dbReference type="EMBL" id="ACA59371.1"/>
    </source>
</evidence>
<protein>
    <recommendedName>
        <fullName evidence="4">DUF1405 domain-containing protein</fullName>
    </recommendedName>
</protein>
<feature type="transmembrane region" description="Helical" evidence="1">
    <location>
        <begin position="168"/>
        <end position="187"/>
    </location>
</feature>
<keyword evidence="1" id="KW-0812">Transmembrane</keyword>
<dbReference type="PANTHER" id="PTHR40042">
    <property type="entry name" value="HYPOTHETICAL MEMBRANE SPANNING PROTEIN"/>
    <property type="match status" value="1"/>
</dbReference>
<dbReference type="HOGENOM" id="CLU_103291_0_0_9"/>
<accession>B1I302</accession>
<dbReference type="KEGG" id="dau:Daud_0858"/>
<proteinExistence type="predicted"/>
<feature type="transmembrane region" description="Helical" evidence="1">
    <location>
        <begin position="12"/>
        <end position="36"/>
    </location>
</feature>
<dbReference type="RefSeq" id="WP_012301957.1">
    <property type="nucleotide sequence ID" value="NC_010424.1"/>
</dbReference>
<dbReference type="PANTHER" id="PTHR40042:SF1">
    <property type="entry name" value="DUF1405 DOMAIN-CONTAINING PROTEIN"/>
    <property type="match status" value="1"/>
</dbReference>
<reference evidence="2 3" key="2">
    <citation type="journal article" date="2008" name="Science">
        <title>Environmental genomics reveals a single-species ecosystem deep within Earth.</title>
        <authorList>
            <person name="Chivian D."/>
            <person name="Brodie E.L."/>
            <person name="Alm E.J."/>
            <person name="Culley D.E."/>
            <person name="Dehal P.S."/>
            <person name="Desantis T.Z."/>
            <person name="Gihring T.M."/>
            <person name="Lapidus A."/>
            <person name="Lin L.H."/>
            <person name="Lowry S.R."/>
            <person name="Moser D.P."/>
            <person name="Richardson P.M."/>
            <person name="Southam G."/>
            <person name="Wanger G."/>
            <person name="Pratt L.M."/>
            <person name="Andersen G.L."/>
            <person name="Hazen T.C."/>
            <person name="Brockman F.J."/>
            <person name="Arkin A.P."/>
            <person name="Onstott T.C."/>
        </authorList>
    </citation>
    <scope>NUCLEOTIDE SEQUENCE [LARGE SCALE GENOMIC DNA]</scope>
    <source>
        <strain evidence="2 3">MP104C</strain>
    </source>
</reference>
<feature type="transmembrane region" description="Helical" evidence="1">
    <location>
        <begin position="112"/>
        <end position="131"/>
    </location>
</feature>
<dbReference type="Pfam" id="PF07187">
    <property type="entry name" value="DUF1405"/>
    <property type="match status" value="1"/>
</dbReference>
<feature type="transmembrane region" description="Helical" evidence="1">
    <location>
        <begin position="138"/>
        <end position="156"/>
    </location>
</feature>
<dbReference type="AlphaFoldDB" id="B1I302"/>
<feature type="transmembrane region" description="Helical" evidence="1">
    <location>
        <begin position="80"/>
        <end position="100"/>
    </location>
</feature>
<keyword evidence="1" id="KW-0472">Membrane</keyword>
<evidence type="ECO:0000256" key="1">
    <source>
        <dbReference type="SAM" id="Phobius"/>
    </source>
</evidence>
<gene>
    <name evidence="2" type="ordered locus">Daud_0858</name>
</gene>
<dbReference type="InterPro" id="IPR009845">
    <property type="entry name" value="DUF1405"/>
</dbReference>
<dbReference type="Proteomes" id="UP000008544">
    <property type="component" value="Chromosome"/>
</dbReference>
<sequence length="204" mass="22896">MFLQSKELAGAILSRTWMVLVLILVNLAGAAYGYYWYAGHLAAAPWRLWPFIPDGPLVVSLFVLVLILRLSGRPTSWLEAITFLGLIKYGAWTVLVTGYHLFTGGAATLENYLLIIFHLGMVVQGAVFLPILRPARRLWLIVIGWFVLNDFLDYGVGTHPHLPNPAQVTEAIVFAAAGTVFAGLYVLRLRRVTRSHFNFRYPIR</sequence>
<evidence type="ECO:0008006" key="4">
    <source>
        <dbReference type="Google" id="ProtNLM"/>
    </source>
</evidence>
<dbReference type="STRING" id="477974.Daud_0858"/>
<name>B1I302_DESAP</name>
<keyword evidence="1" id="KW-1133">Transmembrane helix</keyword>
<organism evidence="2 3">
    <name type="scientific">Desulforudis audaxviator (strain MP104C)</name>
    <dbReference type="NCBI Taxonomy" id="477974"/>
    <lineage>
        <taxon>Bacteria</taxon>
        <taxon>Bacillati</taxon>
        <taxon>Bacillota</taxon>
        <taxon>Clostridia</taxon>
        <taxon>Thermoanaerobacterales</taxon>
        <taxon>Candidatus Desulforudaceae</taxon>
        <taxon>Candidatus Desulforudis</taxon>
    </lineage>
</organism>